<name>A0A0P7C4N8_9BACT</name>
<accession>A0A0P7C4N8</accession>
<gene>
    <name evidence="1" type="ORF">AFM12_03340</name>
</gene>
<dbReference type="EMBL" id="LGTQ01000005">
    <property type="protein sequence ID" value="KPM49640.1"/>
    <property type="molecule type" value="Genomic_DNA"/>
</dbReference>
<reference evidence="1 2" key="1">
    <citation type="submission" date="2015-07" db="EMBL/GenBank/DDBJ databases">
        <title>The draft genome sequence of Leadbetterella sp. JN14-9.</title>
        <authorList>
            <person name="Liu Y."/>
            <person name="Du J."/>
            <person name="Shao Z."/>
        </authorList>
    </citation>
    <scope>NUCLEOTIDE SEQUENCE [LARGE SCALE GENOMIC DNA]</scope>
    <source>
        <strain evidence="1 2">JN14-9</strain>
    </source>
</reference>
<proteinExistence type="predicted"/>
<keyword evidence="2" id="KW-1185">Reference proteome</keyword>
<dbReference type="AlphaFoldDB" id="A0A0P7C4N8"/>
<comment type="caution">
    <text evidence="1">The sequence shown here is derived from an EMBL/GenBank/DDBJ whole genome shotgun (WGS) entry which is preliminary data.</text>
</comment>
<evidence type="ECO:0000313" key="1">
    <source>
        <dbReference type="EMBL" id="KPM49640.1"/>
    </source>
</evidence>
<organism evidence="1 2">
    <name type="scientific">Jiulongibacter sediminis</name>
    <dbReference type="NCBI Taxonomy" id="1605367"/>
    <lineage>
        <taxon>Bacteria</taxon>
        <taxon>Pseudomonadati</taxon>
        <taxon>Bacteroidota</taxon>
        <taxon>Cytophagia</taxon>
        <taxon>Cytophagales</taxon>
        <taxon>Leadbetterellaceae</taxon>
        <taxon>Jiulongibacter</taxon>
    </lineage>
</organism>
<dbReference type="Proteomes" id="UP000050454">
    <property type="component" value="Unassembled WGS sequence"/>
</dbReference>
<sequence>MLLTISFFSLQSCEDLGDIFEDTDLNPIYFVECKLNGETYRAQTNNNAWLSWSAFPGEGGFDVTSNISSEDKIFNFNSFASLGATKVPVGTVVNSYLTNITYFVGDLDYSALETGGSGYVDFEVLEDDYTEGTFEATLVNRKDLDDKIEVTEGVFKVKTR</sequence>
<evidence type="ECO:0000313" key="2">
    <source>
        <dbReference type="Proteomes" id="UP000050454"/>
    </source>
</evidence>
<protein>
    <submittedName>
        <fullName evidence="1">Uncharacterized protein</fullName>
    </submittedName>
</protein>